<dbReference type="STRING" id="580166.AUP43_08410"/>
<keyword evidence="6 9" id="KW-1133">Transmembrane helix</keyword>
<evidence type="ECO:0000256" key="9">
    <source>
        <dbReference type="RuleBase" id="RU369079"/>
    </source>
</evidence>
<dbReference type="AlphaFoldDB" id="A0A154W4S3"/>
<evidence type="ECO:0000256" key="4">
    <source>
        <dbReference type="ARBA" id="ARBA00022519"/>
    </source>
</evidence>
<comment type="subunit">
    <text evidence="9">The complex comprises the extracytoplasmic solute receptor protein and the two transmembrane proteins.</text>
</comment>
<feature type="domain" description="Tripartite ATP-independent periplasmic transporters DctQ component" evidence="10">
    <location>
        <begin position="24"/>
        <end position="152"/>
    </location>
</feature>
<comment type="function">
    <text evidence="9">Part of the tripartite ATP-independent periplasmic (TRAP) transport system.</text>
</comment>
<protein>
    <recommendedName>
        <fullName evidence="9">TRAP transporter small permease protein</fullName>
    </recommendedName>
</protein>
<feature type="transmembrane region" description="Helical" evidence="9">
    <location>
        <begin position="47"/>
        <end position="65"/>
    </location>
</feature>
<dbReference type="EMBL" id="LPXN01000104">
    <property type="protein sequence ID" value="KZD08545.1"/>
    <property type="molecule type" value="Genomic_DNA"/>
</dbReference>
<comment type="caution">
    <text evidence="11">The sequence shown here is derived from an EMBL/GenBank/DDBJ whole genome shotgun (WGS) entry which is preliminary data.</text>
</comment>
<dbReference type="OrthoDB" id="7843639at2"/>
<evidence type="ECO:0000313" key="12">
    <source>
        <dbReference type="Proteomes" id="UP000076400"/>
    </source>
</evidence>
<keyword evidence="7 9" id="KW-0472">Membrane</keyword>
<evidence type="ECO:0000256" key="8">
    <source>
        <dbReference type="ARBA" id="ARBA00038436"/>
    </source>
</evidence>
<evidence type="ECO:0000256" key="3">
    <source>
        <dbReference type="ARBA" id="ARBA00022475"/>
    </source>
</evidence>
<dbReference type="GO" id="GO:0022857">
    <property type="term" value="F:transmembrane transporter activity"/>
    <property type="evidence" value="ECO:0007669"/>
    <property type="project" value="UniProtKB-UniRule"/>
</dbReference>
<dbReference type="Pfam" id="PF04290">
    <property type="entry name" value="DctQ"/>
    <property type="match status" value="1"/>
</dbReference>
<dbReference type="Proteomes" id="UP000076400">
    <property type="component" value="Unassembled WGS sequence"/>
</dbReference>
<dbReference type="RefSeq" id="WP_067555498.1">
    <property type="nucleotide sequence ID" value="NZ_LPXN01000104.1"/>
</dbReference>
<reference evidence="11 12" key="1">
    <citation type="submission" date="2015-12" db="EMBL/GenBank/DDBJ databases">
        <title>Genome sequence of Oceanibaculum pacificum MCCC 1A02656.</title>
        <authorList>
            <person name="Lu L."/>
            <person name="Lai Q."/>
            <person name="Shao Z."/>
            <person name="Qian P."/>
        </authorList>
    </citation>
    <scope>NUCLEOTIDE SEQUENCE [LARGE SCALE GENOMIC DNA]</scope>
    <source>
        <strain evidence="11 12">MCCC 1A02656</strain>
    </source>
</reference>
<evidence type="ECO:0000259" key="10">
    <source>
        <dbReference type="Pfam" id="PF04290"/>
    </source>
</evidence>
<dbReference type="InterPro" id="IPR055348">
    <property type="entry name" value="DctQ"/>
</dbReference>
<feature type="transmembrane region" description="Helical" evidence="9">
    <location>
        <begin position="127"/>
        <end position="145"/>
    </location>
</feature>
<evidence type="ECO:0000256" key="6">
    <source>
        <dbReference type="ARBA" id="ARBA00022989"/>
    </source>
</evidence>
<feature type="transmembrane region" description="Helical" evidence="9">
    <location>
        <begin position="86"/>
        <end position="107"/>
    </location>
</feature>
<evidence type="ECO:0000313" key="11">
    <source>
        <dbReference type="EMBL" id="KZD08545.1"/>
    </source>
</evidence>
<dbReference type="PANTHER" id="PTHR35011:SF2">
    <property type="entry name" value="2,3-DIKETO-L-GULONATE TRAP TRANSPORTER SMALL PERMEASE PROTEIN YIAM"/>
    <property type="match status" value="1"/>
</dbReference>
<dbReference type="InterPro" id="IPR007387">
    <property type="entry name" value="TRAP_DctQ"/>
</dbReference>
<dbReference type="GO" id="GO:0005886">
    <property type="term" value="C:plasma membrane"/>
    <property type="evidence" value="ECO:0007669"/>
    <property type="project" value="UniProtKB-SubCell"/>
</dbReference>
<evidence type="ECO:0000256" key="5">
    <source>
        <dbReference type="ARBA" id="ARBA00022692"/>
    </source>
</evidence>
<gene>
    <name evidence="11" type="ORF">AUP43_08410</name>
</gene>
<comment type="similarity">
    <text evidence="8 9">Belongs to the TRAP transporter small permease family.</text>
</comment>
<proteinExistence type="inferred from homology"/>
<keyword evidence="4 9" id="KW-0997">Cell inner membrane</keyword>
<name>A0A154W4S3_9PROT</name>
<keyword evidence="5 9" id="KW-0812">Transmembrane</keyword>
<organism evidence="11 12">
    <name type="scientific">Oceanibaculum pacificum</name>
    <dbReference type="NCBI Taxonomy" id="580166"/>
    <lineage>
        <taxon>Bacteria</taxon>
        <taxon>Pseudomonadati</taxon>
        <taxon>Pseudomonadota</taxon>
        <taxon>Alphaproteobacteria</taxon>
        <taxon>Rhodospirillales</taxon>
        <taxon>Oceanibaculaceae</taxon>
        <taxon>Oceanibaculum</taxon>
    </lineage>
</organism>
<dbReference type="GO" id="GO:0015740">
    <property type="term" value="P:C4-dicarboxylate transport"/>
    <property type="evidence" value="ECO:0007669"/>
    <property type="project" value="TreeGrafter"/>
</dbReference>
<evidence type="ECO:0000256" key="2">
    <source>
        <dbReference type="ARBA" id="ARBA00022448"/>
    </source>
</evidence>
<feature type="transmembrane region" description="Helical" evidence="9">
    <location>
        <begin position="15"/>
        <end position="35"/>
    </location>
</feature>
<comment type="subcellular location">
    <subcellularLocation>
        <location evidence="1 9">Cell inner membrane</location>
        <topology evidence="1 9">Multi-pass membrane protein</topology>
    </subcellularLocation>
</comment>
<keyword evidence="3" id="KW-1003">Cell membrane</keyword>
<evidence type="ECO:0000256" key="1">
    <source>
        <dbReference type="ARBA" id="ARBA00004429"/>
    </source>
</evidence>
<sequence length="155" mass="17467">MTQFEKWLQRGEEGLATFLVGILTLTIGGQIVFRYFLNSPLSWSEELSQFLLICLCFVAATAVLKRGEHYSIDAFINMLPAHLRRMVEVSAGLVQLALLLGLAYYSFSIAQLYIGTASLILRIPEEIKAYLMAYCFLSMALHIALRVARTLKREA</sequence>
<keyword evidence="12" id="KW-1185">Reference proteome</keyword>
<accession>A0A154W4S3</accession>
<dbReference type="PANTHER" id="PTHR35011">
    <property type="entry name" value="2,3-DIKETO-L-GULONATE TRAP TRANSPORTER SMALL PERMEASE PROTEIN YIAM"/>
    <property type="match status" value="1"/>
</dbReference>
<evidence type="ECO:0000256" key="7">
    <source>
        <dbReference type="ARBA" id="ARBA00023136"/>
    </source>
</evidence>
<keyword evidence="2 9" id="KW-0813">Transport</keyword>